<proteinExistence type="predicted"/>
<evidence type="ECO:0000256" key="1">
    <source>
        <dbReference type="SAM" id="Phobius"/>
    </source>
</evidence>
<sequence>MNWQILLGWRFVLVFLISCALLRQFLPDINDPLYHLRAFTSVGNAIALLILSGYATASSITKNPEGFYKRRFIRIYPLYLCAILVALLPFLFFGDRIEPLQDKHYPIVPPKVETFFAYLFLVPGFVGDVFWSNTFIWLVGILAVGYLFAPWLIRVNSKVILALIALSGLLYIVTPYVYYIWWEGKAPFNLAQLGQLWHQKDKLPYYPFLGYNLLFFLHAWTWLLGFFYFREQDKLSAKLVLLAGSLMLILNQDRTGMFSLVIYFVTCLVLIIGGKIKLPRVLGKICEYLGGIAYPFFLFHRPTYIFAYKLGITNSATLIFLALLVGMFFYHAVDIPVRSRMMPGKKIIAPQGE</sequence>
<protein>
    <recommendedName>
        <fullName evidence="2">Acyltransferase 3 domain-containing protein</fullName>
    </recommendedName>
</protein>
<feature type="transmembrane region" description="Helical" evidence="1">
    <location>
        <begin position="235"/>
        <end position="251"/>
    </location>
</feature>
<keyword evidence="4" id="KW-1185">Reference proteome</keyword>
<dbReference type="Pfam" id="PF01757">
    <property type="entry name" value="Acyl_transf_3"/>
    <property type="match status" value="1"/>
</dbReference>
<dbReference type="RefSeq" id="WP_226576164.1">
    <property type="nucleotide sequence ID" value="NZ_BLAY01000013.1"/>
</dbReference>
<dbReference type="GO" id="GO:0016747">
    <property type="term" value="F:acyltransferase activity, transferring groups other than amino-acyl groups"/>
    <property type="evidence" value="ECO:0007669"/>
    <property type="project" value="InterPro"/>
</dbReference>
<dbReference type="Proteomes" id="UP001050975">
    <property type="component" value="Unassembled WGS sequence"/>
</dbReference>
<keyword evidence="1" id="KW-1133">Transmembrane helix</keyword>
<feature type="transmembrane region" description="Helical" evidence="1">
    <location>
        <begin position="7"/>
        <end position="26"/>
    </location>
</feature>
<feature type="transmembrane region" description="Helical" evidence="1">
    <location>
        <begin position="160"/>
        <end position="181"/>
    </location>
</feature>
<keyword evidence="1" id="KW-0472">Membrane</keyword>
<feature type="transmembrane region" description="Helical" evidence="1">
    <location>
        <begin position="257"/>
        <end position="274"/>
    </location>
</feature>
<dbReference type="AlphaFoldDB" id="A0AAV3X599"/>
<accession>A0AAV3X599</accession>
<feature type="transmembrane region" description="Helical" evidence="1">
    <location>
        <begin position="38"/>
        <end position="60"/>
    </location>
</feature>
<evidence type="ECO:0000313" key="4">
    <source>
        <dbReference type="Proteomes" id="UP001050975"/>
    </source>
</evidence>
<feature type="domain" description="Acyltransferase 3" evidence="2">
    <location>
        <begin position="48"/>
        <end position="328"/>
    </location>
</feature>
<feature type="transmembrane region" description="Helical" evidence="1">
    <location>
        <begin position="135"/>
        <end position="153"/>
    </location>
</feature>
<evidence type="ECO:0000313" key="3">
    <source>
        <dbReference type="EMBL" id="GET36493.1"/>
    </source>
</evidence>
<dbReference type="InterPro" id="IPR002656">
    <property type="entry name" value="Acyl_transf_3_dom"/>
</dbReference>
<feature type="transmembrane region" description="Helical" evidence="1">
    <location>
        <begin position="312"/>
        <end position="333"/>
    </location>
</feature>
<gene>
    <name evidence="3" type="ORF">MiSe_12440</name>
</gene>
<organism evidence="3 4">
    <name type="scientific">Microseira wollei NIES-4236</name>
    <dbReference type="NCBI Taxonomy" id="2530354"/>
    <lineage>
        <taxon>Bacteria</taxon>
        <taxon>Bacillati</taxon>
        <taxon>Cyanobacteriota</taxon>
        <taxon>Cyanophyceae</taxon>
        <taxon>Oscillatoriophycideae</taxon>
        <taxon>Aerosakkonematales</taxon>
        <taxon>Aerosakkonemataceae</taxon>
        <taxon>Microseira</taxon>
    </lineage>
</organism>
<evidence type="ECO:0000259" key="2">
    <source>
        <dbReference type="Pfam" id="PF01757"/>
    </source>
</evidence>
<feature type="transmembrane region" description="Helical" evidence="1">
    <location>
        <begin position="281"/>
        <end position="300"/>
    </location>
</feature>
<dbReference type="EMBL" id="BLAY01000013">
    <property type="protein sequence ID" value="GET36493.1"/>
    <property type="molecule type" value="Genomic_DNA"/>
</dbReference>
<comment type="caution">
    <text evidence="3">The sequence shown here is derived from an EMBL/GenBank/DDBJ whole genome shotgun (WGS) entry which is preliminary data.</text>
</comment>
<feature type="transmembrane region" description="Helical" evidence="1">
    <location>
        <begin position="72"/>
        <end position="93"/>
    </location>
</feature>
<keyword evidence="1" id="KW-0812">Transmembrane</keyword>
<name>A0AAV3X599_9CYAN</name>
<reference evidence="3" key="1">
    <citation type="submission" date="2019-10" db="EMBL/GenBank/DDBJ databases">
        <title>Draft genome sequece of Microseira wollei NIES-4236.</title>
        <authorList>
            <person name="Yamaguchi H."/>
            <person name="Suzuki S."/>
            <person name="Kawachi M."/>
        </authorList>
    </citation>
    <scope>NUCLEOTIDE SEQUENCE</scope>
    <source>
        <strain evidence="3">NIES-4236</strain>
    </source>
</reference>
<feature type="transmembrane region" description="Helical" evidence="1">
    <location>
        <begin position="208"/>
        <end position="228"/>
    </location>
</feature>